<evidence type="ECO:0000313" key="2">
    <source>
        <dbReference type="EMBL" id="TNN77673.1"/>
    </source>
</evidence>
<feature type="compositionally biased region" description="Basic and acidic residues" evidence="1">
    <location>
        <begin position="134"/>
        <end position="165"/>
    </location>
</feature>
<name>A0A4Z2IKG4_9TELE</name>
<comment type="caution">
    <text evidence="2">The sequence shown here is derived from an EMBL/GenBank/DDBJ whole genome shotgun (WGS) entry which is preliminary data.</text>
</comment>
<sequence length="257" mass="28802">MEAQSENTRHCSAVRKRDRAKALSTSFALVSVHDEAVPGSTQHATQLRYGKGVCVLAHCRDTQRGRLIHKCGAAELKAPSPVVESLVLETRRTELFVDLRMRAARILSNHKTENHVFHLQLRRPPSSYPSNESFDSHSEEPSHCSTKPVKEETTGQRQETEHEGGDELFVQASPLFNQHKTMKDKNQRSPSEHGSGKNQTLHQSRKEDLRGGTDGSLGGQTTTVQEDREGMDEGEQAEQRQSDVHLQTHGGREDRKQ</sequence>
<reference evidence="2 3" key="1">
    <citation type="submission" date="2019-03" db="EMBL/GenBank/DDBJ databases">
        <title>First draft genome of Liparis tanakae, snailfish: a comprehensive survey of snailfish specific genes.</title>
        <authorList>
            <person name="Kim W."/>
            <person name="Song I."/>
            <person name="Jeong J.-H."/>
            <person name="Kim D."/>
            <person name="Kim S."/>
            <person name="Ryu S."/>
            <person name="Song J.Y."/>
            <person name="Lee S.K."/>
        </authorList>
    </citation>
    <scope>NUCLEOTIDE SEQUENCE [LARGE SCALE GENOMIC DNA]</scope>
    <source>
        <tissue evidence="2">Muscle</tissue>
    </source>
</reference>
<feature type="region of interest" description="Disordered" evidence="1">
    <location>
        <begin position="117"/>
        <end position="167"/>
    </location>
</feature>
<gene>
    <name evidence="2" type="ORF">EYF80_011971</name>
</gene>
<dbReference type="EMBL" id="SRLO01000080">
    <property type="protein sequence ID" value="TNN77673.1"/>
    <property type="molecule type" value="Genomic_DNA"/>
</dbReference>
<keyword evidence="3" id="KW-1185">Reference proteome</keyword>
<evidence type="ECO:0000256" key="1">
    <source>
        <dbReference type="SAM" id="MobiDB-lite"/>
    </source>
</evidence>
<evidence type="ECO:0000313" key="3">
    <source>
        <dbReference type="Proteomes" id="UP000314294"/>
    </source>
</evidence>
<feature type="region of interest" description="Disordered" evidence="1">
    <location>
        <begin position="180"/>
        <end position="257"/>
    </location>
</feature>
<dbReference type="AlphaFoldDB" id="A0A4Z2IKG4"/>
<feature type="compositionally biased region" description="Basic and acidic residues" evidence="1">
    <location>
        <begin position="181"/>
        <end position="195"/>
    </location>
</feature>
<accession>A0A4Z2IKG4</accession>
<organism evidence="2 3">
    <name type="scientific">Liparis tanakae</name>
    <name type="common">Tanaka's snailfish</name>
    <dbReference type="NCBI Taxonomy" id="230148"/>
    <lineage>
        <taxon>Eukaryota</taxon>
        <taxon>Metazoa</taxon>
        <taxon>Chordata</taxon>
        <taxon>Craniata</taxon>
        <taxon>Vertebrata</taxon>
        <taxon>Euteleostomi</taxon>
        <taxon>Actinopterygii</taxon>
        <taxon>Neopterygii</taxon>
        <taxon>Teleostei</taxon>
        <taxon>Neoteleostei</taxon>
        <taxon>Acanthomorphata</taxon>
        <taxon>Eupercaria</taxon>
        <taxon>Perciformes</taxon>
        <taxon>Cottioidei</taxon>
        <taxon>Cottales</taxon>
        <taxon>Liparidae</taxon>
        <taxon>Liparis</taxon>
    </lineage>
</organism>
<proteinExistence type="predicted"/>
<protein>
    <submittedName>
        <fullName evidence="2">Uncharacterized protein</fullName>
    </submittedName>
</protein>
<dbReference type="Proteomes" id="UP000314294">
    <property type="component" value="Unassembled WGS sequence"/>
</dbReference>